<dbReference type="GO" id="GO:0006508">
    <property type="term" value="P:proteolysis"/>
    <property type="evidence" value="ECO:0007669"/>
    <property type="project" value="InterPro"/>
</dbReference>
<name>A0A7X9FQX5_9DELT</name>
<dbReference type="Gene3D" id="3.40.50.10390">
    <property type="entry name" value="Gingipain r, domain 1"/>
    <property type="match status" value="1"/>
</dbReference>
<feature type="compositionally biased region" description="Low complexity" evidence="2">
    <location>
        <begin position="669"/>
        <end position="692"/>
    </location>
</feature>
<dbReference type="EMBL" id="JAAZON010000137">
    <property type="protein sequence ID" value="NMC62216.1"/>
    <property type="molecule type" value="Genomic_DNA"/>
</dbReference>
<dbReference type="AlphaFoldDB" id="A0A7X9FQX5"/>
<dbReference type="InterPro" id="IPR012600">
    <property type="entry name" value="Propeptide_C25"/>
</dbReference>
<evidence type="ECO:0000259" key="4">
    <source>
        <dbReference type="Pfam" id="PF08126"/>
    </source>
</evidence>
<dbReference type="Proteomes" id="UP000524246">
    <property type="component" value="Unassembled WGS sequence"/>
</dbReference>
<dbReference type="InterPro" id="IPR001769">
    <property type="entry name" value="Gingipain"/>
</dbReference>
<evidence type="ECO:0008006" key="7">
    <source>
        <dbReference type="Google" id="ProtNLM"/>
    </source>
</evidence>
<dbReference type="InterPro" id="IPR029030">
    <property type="entry name" value="Caspase-like_dom_sf"/>
</dbReference>
<reference evidence="5 6" key="1">
    <citation type="journal article" date="2020" name="Biotechnol. Biofuels">
        <title>New insights from the biogas microbiome by comprehensive genome-resolved metagenomics of nearly 1600 species originating from multiple anaerobic digesters.</title>
        <authorList>
            <person name="Campanaro S."/>
            <person name="Treu L."/>
            <person name="Rodriguez-R L.M."/>
            <person name="Kovalovszki A."/>
            <person name="Ziels R.M."/>
            <person name="Maus I."/>
            <person name="Zhu X."/>
            <person name="Kougias P.G."/>
            <person name="Basile A."/>
            <person name="Luo G."/>
            <person name="Schluter A."/>
            <person name="Konstantinidis K.T."/>
            <person name="Angelidaki I."/>
        </authorList>
    </citation>
    <scope>NUCLEOTIDE SEQUENCE [LARGE SCALE GENOMIC DNA]</scope>
    <source>
        <strain evidence="5">AS27yjCOA_65</strain>
    </source>
</reference>
<dbReference type="GO" id="GO:0004197">
    <property type="term" value="F:cysteine-type endopeptidase activity"/>
    <property type="evidence" value="ECO:0007669"/>
    <property type="project" value="InterPro"/>
</dbReference>
<evidence type="ECO:0000256" key="1">
    <source>
        <dbReference type="ARBA" id="ARBA00022729"/>
    </source>
</evidence>
<feature type="domain" description="Gingipain propeptide" evidence="4">
    <location>
        <begin position="53"/>
        <end position="208"/>
    </location>
</feature>
<feature type="region of interest" description="Disordered" evidence="2">
    <location>
        <begin position="664"/>
        <end position="693"/>
    </location>
</feature>
<comment type="caution">
    <text evidence="5">The sequence shown here is derived from an EMBL/GenBank/DDBJ whole genome shotgun (WGS) entry which is preliminary data.</text>
</comment>
<dbReference type="InterPro" id="IPR029031">
    <property type="entry name" value="Gingipain_N_sf"/>
</dbReference>
<dbReference type="Gene3D" id="2.60.40.3800">
    <property type="match status" value="1"/>
</dbReference>
<gene>
    <name evidence="5" type="ORF">GYA55_03525</name>
</gene>
<evidence type="ECO:0000256" key="2">
    <source>
        <dbReference type="SAM" id="MobiDB-lite"/>
    </source>
</evidence>
<organism evidence="5 6">
    <name type="scientific">SAR324 cluster bacterium</name>
    <dbReference type="NCBI Taxonomy" id="2024889"/>
    <lineage>
        <taxon>Bacteria</taxon>
        <taxon>Deltaproteobacteria</taxon>
        <taxon>SAR324 cluster</taxon>
    </lineage>
</organism>
<dbReference type="Gene3D" id="2.60.120.260">
    <property type="entry name" value="Galactose-binding domain-like"/>
    <property type="match status" value="1"/>
</dbReference>
<sequence length="816" mass="90450">MLRRPFILVFLVTTIIAMVSMFSPIIALGEEEIVYYKMPSYQLGKLTSEYDVINVHGLSDRSLPGDPKVPETELSVALPPNVDETSVKVETKVLSSTILPGSFKLAPAPPFVTFIDGRVVLNWGPNQNSIIDGKNINVFAKNAYYPEFPAELSVLSSLRAWRFARIRVNPVQYNPVVGLLRLLNEIEVHTTYTLKEKQISAKSNSYDLIGNIQAASVMHNFNSATSWYSKPLHTSEATPAAPGYAIITTDEILSQSSKLSQFISHKQNRGYNVEIVTESEYGNLVGTAPNETPEKIRKWLQDNYITKQIQYVLLIGNPDPSTGDIPMKMLWPRRGASFYMDYDESPSDYYYADLTGNWDLNGDGYFGDYSSDLGTGGVDFTPEVWVGRIPVYQDIPDWAAHLDSILTKIITYENDQNTEWRKSALLPMSFSNAADVNIGLRETDGAYLAIAMLIDYLNPRGFDSWVMYPQGHGACGVCSRVVPNEELRGGSTVRDRWAQSTFGLVTWWGHGGEVGAYVGYDGCWDTDSFGNSQILHSNDTYSLNDSYPAVVYQNSCSNGTPENENNLGYALLRQGAIGTVSASRVSWYATGEFLPSRSVADNASIGYYFMDGVSNGETLGKSLFESKRQMGFGWQAESWMNLMDFNLYGDPSLSIEYSASAEPFPMPPTATNTPEPTLTPTPTSTPTASPTPKVLNKGTYDDMNAALTYSNAWGYRRANSAFRRGYHQASSNSRAQLSFSFKGSQLGIGVKTSPQGGRLRIYIDGKPIGTLIQNSTATRWQQYAKTPPLKRKTHQVRIIATTAIGKIVNIDYITVY</sequence>
<protein>
    <recommendedName>
        <fullName evidence="7">Gingipain domain-containing protein</fullName>
    </recommendedName>
</protein>
<evidence type="ECO:0000313" key="6">
    <source>
        <dbReference type="Proteomes" id="UP000524246"/>
    </source>
</evidence>
<dbReference type="InterPro" id="IPR038490">
    <property type="entry name" value="Gingipain_propep_sf"/>
</dbReference>
<evidence type="ECO:0000313" key="5">
    <source>
        <dbReference type="EMBL" id="NMC62216.1"/>
    </source>
</evidence>
<dbReference type="SUPFAM" id="SSF52129">
    <property type="entry name" value="Caspase-like"/>
    <property type="match status" value="1"/>
</dbReference>
<feature type="domain" description="Gingipain" evidence="3">
    <location>
        <begin position="244"/>
        <end position="654"/>
    </location>
</feature>
<dbReference type="Pfam" id="PF01364">
    <property type="entry name" value="Peptidase_C25"/>
    <property type="match status" value="1"/>
</dbReference>
<dbReference type="Gene3D" id="3.40.50.1460">
    <property type="match status" value="1"/>
</dbReference>
<dbReference type="Pfam" id="PF08126">
    <property type="entry name" value="Propeptide_C25"/>
    <property type="match status" value="1"/>
</dbReference>
<accession>A0A7X9FQX5</accession>
<proteinExistence type="predicted"/>
<evidence type="ECO:0000259" key="3">
    <source>
        <dbReference type="Pfam" id="PF01364"/>
    </source>
</evidence>
<keyword evidence="1" id="KW-0732">Signal</keyword>